<evidence type="ECO:0000313" key="3">
    <source>
        <dbReference type="EMBL" id="GBG07605.1"/>
    </source>
</evidence>
<dbReference type="InterPro" id="IPR050553">
    <property type="entry name" value="Thioredoxin_ResA/DsbE_sf"/>
</dbReference>
<dbReference type="InterPro" id="IPR000866">
    <property type="entry name" value="AhpC/TSA"/>
</dbReference>
<keyword evidence="4" id="KW-1185">Reference proteome</keyword>
<protein>
    <recommendedName>
        <fullName evidence="2">Thioredoxin domain-containing protein</fullName>
    </recommendedName>
</protein>
<gene>
    <name evidence="3" type="ORF">PAT3040_02161</name>
</gene>
<dbReference type="CDD" id="cd02966">
    <property type="entry name" value="TlpA_like_family"/>
    <property type="match status" value="1"/>
</dbReference>
<dbReference type="Gene3D" id="3.40.30.10">
    <property type="entry name" value="Glutaredoxin"/>
    <property type="match status" value="1"/>
</dbReference>
<organism evidence="3 4">
    <name type="scientific">Paenibacillus agaridevorans</name>
    <dbReference type="NCBI Taxonomy" id="171404"/>
    <lineage>
        <taxon>Bacteria</taxon>
        <taxon>Bacillati</taxon>
        <taxon>Bacillota</taxon>
        <taxon>Bacilli</taxon>
        <taxon>Bacillales</taxon>
        <taxon>Paenibacillaceae</taxon>
        <taxon>Paenibacillus</taxon>
    </lineage>
</organism>
<dbReference type="EMBL" id="BDQX01000098">
    <property type="protein sequence ID" value="GBG07605.1"/>
    <property type="molecule type" value="Genomic_DNA"/>
</dbReference>
<dbReference type="Pfam" id="PF00578">
    <property type="entry name" value="AhpC-TSA"/>
    <property type="match status" value="1"/>
</dbReference>
<reference evidence="3 4" key="1">
    <citation type="submission" date="2017-08" db="EMBL/GenBank/DDBJ databases">
        <title>Substantial Increase in Enzyme Production by Combined Drug-Resistance Mutations in Paenibacillus agaridevorans.</title>
        <authorList>
            <person name="Tanaka Y."/>
            <person name="Funane K."/>
            <person name="Hosaka T."/>
            <person name="Shiwa Y."/>
            <person name="Fujita N."/>
            <person name="Miyazaki T."/>
            <person name="Yoshikawa H."/>
            <person name="Murakami K."/>
            <person name="Kasahara K."/>
            <person name="Inaoka T."/>
            <person name="Hiraga Y."/>
            <person name="Ochi K."/>
        </authorList>
    </citation>
    <scope>NUCLEOTIDE SEQUENCE [LARGE SCALE GENOMIC DNA]</scope>
    <source>
        <strain evidence="3 4">T-3040</strain>
    </source>
</reference>
<dbReference type="InterPro" id="IPR036249">
    <property type="entry name" value="Thioredoxin-like_sf"/>
</dbReference>
<dbReference type="Proteomes" id="UP000245202">
    <property type="component" value="Unassembled WGS sequence"/>
</dbReference>
<dbReference type="RefSeq" id="WP_108992634.1">
    <property type="nucleotide sequence ID" value="NZ_BDQX01000098.1"/>
</dbReference>
<feature type="domain" description="Thioredoxin" evidence="2">
    <location>
        <begin position="10"/>
        <end position="170"/>
    </location>
</feature>
<dbReference type="PROSITE" id="PS00194">
    <property type="entry name" value="THIOREDOXIN_1"/>
    <property type="match status" value="1"/>
</dbReference>
<dbReference type="SUPFAM" id="SSF52833">
    <property type="entry name" value="Thioredoxin-like"/>
    <property type="match status" value="1"/>
</dbReference>
<evidence type="ECO:0000256" key="1">
    <source>
        <dbReference type="ARBA" id="ARBA00023157"/>
    </source>
</evidence>
<dbReference type="InterPro" id="IPR013766">
    <property type="entry name" value="Thioredoxin_domain"/>
</dbReference>
<dbReference type="GO" id="GO:0016491">
    <property type="term" value="F:oxidoreductase activity"/>
    <property type="evidence" value="ECO:0007669"/>
    <property type="project" value="InterPro"/>
</dbReference>
<comment type="caution">
    <text evidence="3">The sequence shown here is derived from an EMBL/GenBank/DDBJ whole genome shotgun (WGS) entry which is preliminary data.</text>
</comment>
<dbReference type="PROSITE" id="PS51352">
    <property type="entry name" value="THIOREDOXIN_2"/>
    <property type="match status" value="1"/>
</dbReference>
<accession>A0A2R5ENB6</accession>
<dbReference type="AlphaFoldDB" id="A0A2R5ENB6"/>
<keyword evidence="1" id="KW-1015">Disulfide bond</keyword>
<proteinExistence type="predicted"/>
<dbReference type="PANTHER" id="PTHR42852">
    <property type="entry name" value="THIOL:DISULFIDE INTERCHANGE PROTEIN DSBE"/>
    <property type="match status" value="1"/>
</dbReference>
<evidence type="ECO:0000313" key="4">
    <source>
        <dbReference type="Proteomes" id="UP000245202"/>
    </source>
</evidence>
<sequence length="172" mass="18967">MKRRQTLITLTIAATAVAFILYVGLANWGGKAETVQASSIQLQELGSEQQVTVDFAEKPTVISLFTSWCTYCNEDAPKMAVLHEKYKDRLNLIGVNITNRDKLSEVRSYVERHNLSYPILLDRDGSVYSQYGGSGFPALYFVNTAGEVTDAIIGSTDLETLDGHFARLANAP</sequence>
<dbReference type="PANTHER" id="PTHR42852:SF13">
    <property type="entry name" value="PROTEIN DIPZ"/>
    <property type="match status" value="1"/>
</dbReference>
<evidence type="ECO:0000259" key="2">
    <source>
        <dbReference type="PROSITE" id="PS51352"/>
    </source>
</evidence>
<name>A0A2R5ENB6_9BACL</name>
<dbReference type="InterPro" id="IPR017937">
    <property type="entry name" value="Thioredoxin_CS"/>
</dbReference>
<dbReference type="GO" id="GO:0016209">
    <property type="term" value="F:antioxidant activity"/>
    <property type="evidence" value="ECO:0007669"/>
    <property type="project" value="InterPro"/>
</dbReference>